<dbReference type="EMBL" id="GBXM01016809">
    <property type="protein sequence ID" value="JAH91768.1"/>
    <property type="molecule type" value="Transcribed_RNA"/>
</dbReference>
<keyword evidence="1" id="KW-0812">Transmembrane</keyword>
<organism evidence="2">
    <name type="scientific">Anguilla anguilla</name>
    <name type="common">European freshwater eel</name>
    <name type="synonym">Muraena anguilla</name>
    <dbReference type="NCBI Taxonomy" id="7936"/>
    <lineage>
        <taxon>Eukaryota</taxon>
        <taxon>Metazoa</taxon>
        <taxon>Chordata</taxon>
        <taxon>Craniata</taxon>
        <taxon>Vertebrata</taxon>
        <taxon>Euteleostomi</taxon>
        <taxon>Actinopterygii</taxon>
        <taxon>Neopterygii</taxon>
        <taxon>Teleostei</taxon>
        <taxon>Anguilliformes</taxon>
        <taxon>Anguillidae</taxon>
        <taxon>Anguilla</taxon>
    </lineage>
</organism>
<evidence type="ECO:0000256" key="1">
    <source>
        <dbReference type="SAM" id="Phobius"/>
    </source>
</evidence>
<dbReference type="AlphaFoldDB" id="A0A0E9WQQ1"/>
<proteinExistence type="predicted"/>
<reference evidence="2" key="2">
    <citation type="journal article" date="2015" name="Fish Shellfish Immunol.">
        <title>Early steps in the European eel (Anguilla anguilla)-Vibrio vulnificus interaction in the gills: Role of the RtxA13 toxin.</title>
        <authorList>
            <person name="Callol A."/>
            <person name="Pajuelo D."/>
            <person name="Ebbesson L."/>
            <person name="Teles M."/>
            <person name="MacKenzie S."/>
            <person name="Amaro C."/>
        </authorList>
    </citation>
    <scope>NUCLEOTIDE SEQUENCE</scope>
</reference>
<keyword evidence="1" id="KW-1133">Transmembrane helix</keyword>
<evidence type="ECO:0000313" key="2">
    <source>
        <dbReference type="EMBL" id="JAH91768.1"/>
    </source>
</evidence>
<keyword evidence="1" id="KW-0472">Membrane</keyword>
<reference evidence="2" key="1">
    <citation type="submission" date="2014-11" db="EMBL/GenBank/DDBJ databases">
        <authorList>
            <person name="Amaro Gonzalez C."/>
        </authorList>
    </citation>
    <scope>NUCLEOTIDE SEQUENCE</scope>
</reference>
<protein>
    <submittedName>
        <fullName evidence="2">Uncharacterized protein</fullName>
    </submittedName>
</protein>
<feature type="transmembrane region" description="Helical" evidence="1">
    <location>
        <begin position="31"/>
        <end position="50"/>
    </location>
</feature>
<sequence>MENTVFYWKSFKDLKAMVPFHRKSKSKIPKIALTLVVFIFLRYFFIFFYVPSMHFWKTTSVLRPTCYFPTCIQKRFLEKPVNPLDFHMRRRLIVS</sequence>
<accession>A0A0E9WQQ1</accession>
<name>A0A0E9WQQ1_ANGAN</name>